<dbReference type="InterPro" id="IPR013022">
    <property type="entry name" value="Xyl_isomerase-like_TIM-brl"/>
</dbReference>
<proteinExistence type="predicted"/>
<accession>A0A9D2I7Z1</accession>
<evidence type="ECO:0000259" key="1">
    <source>
        <dbReference type="Pfam" id="PF01261"/>
    </source>
</evidence>
<organism evidence="2 3">
    <name type="scientific">Candidatus Eisenbergiella merdipullorum</name>
    <dbReference type="NCBI Taxonomy" id="2838553"/>
    <lineage>
        <taxon>Bacteria</taxon>
        <taxon>Bacillati</taxon>
        <taxon>Bacillota</taxon>
        <taxon>Clostridia</taxon>
        <taxon>Lachnospirales</taxon>
        <taxon>Lachnospiraceae</taxon>
        <taxon>Eisenbergiella</taxon>
    </lineage>
</organism>
<reference evidence="2" key="1">
    <citation type="journal article" date="2021" name="PeerJ">
        <title>Extensive microbial diversity within the chicken gut microbiome revealed by metagenomics and culture.</title>
        <authorList>
            <person name="Gilroy R."/>
            <person name="Ravi A."/>
            <person name="Getino M."/>
            <person name="Pursley I."/>
            <person name="Horton D.L."/>
            <person name="Alikhan N.F."/>
            <person name="Baker D."/>
            <person name="Gharbi K."/>
            <person name="Hall N."/>
            <person name="Watson M."/>
            <person name="Adriaenssens E.M."/>
            <person name="Foster-Nyarko E."/>
            <person name="Jarju S."/>
            <person name="Secka A."/>
            <person name="Antonio M."/>
            <person name="Oren A."/>
            <person name="Chaudhuri R.R."/>
            <person name="La Ragione R."/>
            <person name="Hildebrand F."/>
            <person name="Pallen M.J."/>
        </authorList>
    </citation>
    <scope>NUCLEOTIDE SEQUENCE</scope>
    <source>
        <strain evidence="2">CHK179-7159</strain>
    </source>
</reference>
<dbReference type="Gene3D" id="3.20.20.150">
    <property type="entry name" value="Divalent-metal-dependent TIM barrel enzymes"/>
    <property type="match status" value="1"/>
</dbReference>
<protein>
    <submittedName>
        <fullName evidence="2">Sugar phosphate isomerase/epimerase</fullName>
    </submittedName>
</protein>
<dbReference type="PANTHER" id="PTHR12110:SF41">
    <property type="entry name" value="INOSOSE DEHYDRATASE"/>
    <property type="match status" value="1"/>
</dbReference>
<dbReference type="Proteomes" id="UP000886858">
    <property type="component" value="Unassembled WGS sequence"/>
</dbReference>
<evidence type="ECO:0000313" key="3">
    <source>
        <dbReference type="Proteomes" id="UP000886858"/>
    </source>
</evidence>
<comment type="caution">
    <text evidence="2">The sequence shown here is derived from an EMBL/GenBank/DDBJ whole genome shotgun (WGS) entry which is preliminary data.</text>
</comment>
<dbReference type="AlphaFoldDB" id="A0A9D2I7Z1"/>
<gene>
    <name evidence="2" type="ORF">H9717_11775</name>
</gene>
<dbReference type="PANTHER" id="PTHR12110">
    <property type="entry name" value="HYDROXYPYRUVATE ISOMERASE"/>
    <property type="match status" value="1"/>
</dbReference>
<sequence>MSRLGIQMYTLRKTMDTKENVFETLKRVAEMGYTSVQITTPGFMSYEELGKMLRENGLSADSAIISVYQIPDKLDEAKRQAEIFGTDVVRTDSISKEQSRSPEGFHDFAAHLNRCGKLLAERGLKFMYHFHAFEFINFEQETGMDILLRETDPEYVMFQPDVFWLAAAGKEPSDALKLFSGRAEYMHLKDYSIAARGEGALENVDRISSPVGTGNLNWPAIIKTAHEIGITNFVAEDDMGILDPFESAKISFENMKKMGF</sequence>
<name>A0A9D2I7Z1_9FIRM</name>
<evidence type="ECO:0000313" key="2">
    <source>
        <dbReference type="EMBL" id="HJA93772.1"/>
    </source>
</evidence>
<dbReference type="GO" id="GO:0016853">
    <property type="term" value="F:isomerase activity"/>
    <property type="evidence" value="ECO:0007669"/>
    <property type="project" value="UniProtKB-KW"/>
</dbReference>
<dbReference type="SUPFAM" id="SSF51658">
    <property type="entry name" value="Xylose isomerase-like"/>
    <property type="match status" value="1"/>
</dbReference>
<dbReference type="EMBL" id="DWYY01000127">
    <property type="protein sequence ID" value="HJA93772.1"/>
    <property type="molecule type" value="Genomic_DNA"/>
</dbReference>
<feature type="domain" description="Xylose isomerase-like TIM barrel" evidence="1">
    <location>
        <begin position="26"/>
        <end position="233"/>
    </location>
</feature>
<keyword evidence="2" id="KW-0413">Isomerase</keyword>
<reference evidence="2" key="2">
    <citation type="submission" date="2021-04" db="EMBL/GenBank/DDBJ databases">
        <authorList>
            <person name="Gilroy R."/>
        </authorList>
    </citation>
    <scope>NUCLEOTIDE SEQUENCE</scope>
    <source>
        <strain evidence="2">CHK179-7159</strain>
    </source>
</reference>
<dbReference type="Pfam" id="PF01261">
    <property type="entry name" value="AP_endonuc_2"/>
    <property type="match status" value="1"/>
</dbReference>
<dbReference type="InterPro" id="IPR036237">
    <property type="entry name" value="Xyl_isomerase-like_sf"/>
</dbReference>
<dbReference type="InterPro" id="IPR050312">
    <property type="entry name" value="IolE/XylAMocC-like"/>
</dbReference>